<dbReference type="SUPFAM" id="SSF55846">
    <property type="entry name" value="N-acetylmuramoyl-L-alanine amidase-like"/>
    <property type="match status" value="1"/>
</dbReference>
<comment type="caution">
    <text evidence="6">The sequence shown here is derived from an EMBL/GenBank/DDBJ whole genome shotgun (WGS) entry which is preliminary data.</text>
</comment>
<feature type="domain" description="N-acetylmuramoyl-L-alanine amidase" evidence="5">
    <location>
        <begin position="24"/>
        <end position="182"/>
    </location>
</feature>
<protein>
    <recommendedName>
        <fullName evidence="2">N-acetylmuramoyl-L-alanine amidase</fullName>
        <ecNumber evidence="2">3.5.1.28</ecNumber>
    </recommendedName>
</protein>
<dbReference type="GO" id="GO:0009253">
    <property type="term" value="P:peptidoglycan catabolic process"/>
    <property type="evidence" value="ECO:0007669"/>
    <property type="project" value="InterPro"/>
</dbReference>
<reference evidence="6 7" key="1">
    <citation type="journal article" date="2017" name="Nat. Commun.">
        <title>In situ click chemistry generation of cyclooxygenase-2 inhibitors.</title>
        <authorList>
            <person name="Bhardwaj A."/>
            <person name="Kaur J."/>
            <person name="Wuest M."/>
            <person name="Wuest F."/>
        </authorList>
    </citation>
    <scope>NUCLEOTIDE SEQUENCE [LARGE SCALE GENOMIC DNA]</scope>
    <source>
        <strain evidence="6">S2_018_000_R2_106</strain>
    </source>
</reference>
<dbReference type="InterPro" id="IPR036505">
    <property type="entry name" value="Amidase/PGRP_sf"/>
</dbReference>
<evidence type="ECO:0000256" key="4">
    <source>
        <dbReference type="ARBA" id="ARBA00023316"/>
    </source>
</evidence>
<name>A0A6N4RBS3_BLAVI</name>
<dbReference type="PANTHER" id="PTHR30417">
    <property type="entry name" value="N-ACETYLMURAMOYL-L-ALANINE AMIDASE AMID"/>
    <property type="match status" value="1"/>
</dbReference>
<dbReference type="GO" id="GO:0071555">
    <property type="term" value="P:cell wall organization"/>
    <property type="evidence" value="ECO:0007669"/>
    <property type="project" value="UniProtKB-KW"/>
</dbReference>
<dbReference type="EMBL" id="VAFM01000002">
    <property type="protein sequence ID" value="TKW60681.1"/>
    <property type="molecule type" value="Genomic_DNA"/>
</dbReference>
<comment type="catalytic activity">
    <reaction evidence="1">
        <text>Hydrolyzes the link between N-acetylmuramoyl residues and L-amino acid residues in certain cell-wall glycopeptides.</text>
        <dbReference type="EC" id="3.5.1.28"/>
    </reaction>
</comment>
<sequence length="191" mass="20974">MADVATAVPVFTADSALVDRVLPSPNYRTRNAGERLEFVIIHGTWMAGDDGALQRLCDPVAEVSCHYYITREGEVIQLVPERLVAFHAGVSRAVKSDGAEVNGLNNWSLGIEVANCGPFLDGPPSVEQETLVGWTRAEPYTEAQYLALKELVADILARNPHITSERVLGHNEVAPGRKTDPGVHFSWDWLR</sequence>
<dbReference type="Pfam" id="PF01510">
    <property type="entry name" value="Amidase_2"/>
    <property type="match status" value="1"/>
</dbReference>
<keyword evidence="3" id="KW-0378">Hydrolase</keyword>
<dbReference type="EC" id="3.5.1.28" evidence="2"/>
<evidence type="ECO:0000256" key="3">
    <source>
        <dbReference type="ARBA" id="ARBA00022801"/>
    </source>
</evidence>
<evidence type="ECO:0000256" key="1">
    <source>
        <dbReference type="ARBA" id="ARBA00001561"/>
    </source>
</evidence>
<dbReference type="InterPro" id="IPR051206">
    <property type="entry name" value="NAMLAA_amidase_2"/>
</dbReference>
<dbReference type="Gene3D" id="3.40.80.10">
    <property type="entry name" value="Peptidoglycan recognition protein-like"/>
    <property type="match status" value="1"/>
</dbReference>
<dbReference type="SMART" id="SM00644">
    <property type="entry name" value="Ami_2"/>
    <property type="match status" value="1"/>
</dbReference>
<accession>A0A6N4RBS3</accession>
<dbReference type="InterPro" id="IPR002502">
    <property type="entry name" value="Amidase_domain"/>
</dbReference>
<evidence type="ECO:0000313" key="7">
    <source>
        <dbReference type="Proteomes" id="UP000320948"/>
    </source>
</evidence>
<organism evidence="6 7">
    <name type="scientific">Blastochloris viridis</name>
    <name type="common">Rhodopseudomonas viridis</name>
    <dbReference type="NCBI Taxonomy" id="1079"/>
    <lineage>
        <taxon>Bacteria</taxon>
        <taxon>Pseudomonadati</taxon>
        <taxon>Pseudomonadota</taxon>
        <taxon>Alphaproteobacteria</taxon>
        <taxon>Hyphomicrobiales</taxon>
        <taxon>Blastochloridaceae</taxon>
        <taxon>Blastochloris</taxon>
    </lineage>
</organism>
<gene>
    <name evidence="6" type="ORF">DI628_07215</name>
</gene>
<dbReference type="PANTHER" id="PTHR30417:SF1">
    <property type="entry name" value="N-ACETYLMURAMOYL-L-ALANINE AMIDASE AMID"/>
    <property type="match status" value="1"/>
</dbReference>
<dbReference type="CDD" id="cd06583">
    <property type="entry name" value="PGRP"/>
    <property type="match status" value="1"/>
</dbReference>
<dbReference type="GO" id="GO:0008745">
    <property type="term" value="F:N-acetylmuramoyl-L-alanine amidase activity"/>
    <property type="evidence" value="ECO:0007669"/>
    <property type="project" value="UniProtKB-EC"/>
</dbReference>
<proteinExistence type="predicted"/>
<dbReference type="GO" id="GO:0009254">
    <property type="term" value="P:peptidoglycan turnover"/>
    <property type="evidence" value="ECO:0007669"/>
    <property type="project" value="TreeGrafter"/>
</dbReference>
<evidence type="ECO:0000259" key="5">
    <source>
        <dbReference type="SMART" id="SM00644"/>
    </source>
</evidence>
<dbReference type="AlphaFoldDB" id="A0A6N4RBS3"/>
<evidence type="ECO:0000313" key="6">
    <source>
        <dbReference type="EMBL" id="TKW60681.1"/>
    </source>
</evidence>
<evidence type="ECO:0000256" key="2">
    <source>
        <dbReference type="ARBA" id="ARBA00011901"/>
    </source>
</evidence>
<dbReference type="Proteomes" id="UP000320948">
    <property type="component" value="Unassembled WGS sequence"/>
</dbReference>
<keyword evidence="4" id="KW-0961">Cell wall biogenesis/degradation</keyword>